<accession>A0A9Q9AV90</accession>
<dbReference type="EMBL" id="CP099424">
    <property type="protein sequence ID" value="USW55479.1"/>
    <property type="molecule type" value="Genomic_DNA"/>
</dbReference>
<reference evidence="2" key="1">
    <citation type="submission" date="2022-06" db="EMBL/GenBank/DDBJ databases">
        <title>Complete genome sequences of two strains of the flax pathogen Septoria linicola.</title>
        <authorList>
            <person name="Lapalu N."/>
            <person name="Simon A."/>
            <person name="Demenou B."/>
            <person name="Paumier D."/>
            <person name="Guillot M.-P."/>
            <person name="Gout L."/>
            <person name="Valade R."/>
        </authorList>
    </citation>
    <scope>NUCLEOTIDE SEQUENCE</scope>
    <source>
        <strain evidence="2">SE15195</strain>
    </source>
</reference>
<organism evidence="2 3">
    <name type="scientific">Septoria linicola</name>
    <dbReference type="NCBI Taxonomy" id="215465"/>
    <lineage>
        <taxon>Eukaryota</taxon>
        <taxon>Fungi</taxon>
        <taxon>Dikarya</taxon>
        <taxon>Ascomycota</taxon>
        <taxon>Pezizomycotina</taxon>
        <taxon>Dothideomycetes</taxon>
        <taxon>Dothideomycetidae</taxon>
        <taxon>Mycosphaerellales</taxon>
        <taxon>Mycosphaerellaceae</taxon>
        <taxon>Septoria</taxon>
    </lineage>
</organism>
<evidence type="ECO:0000313" key="2">
    <source>
        <dbReference type="EMBL" id="USW55479.1"/>
    </source>
</evidence>
<name>A0A9Q9AV90_9PEZI</name>
<proteinExistence type="predicted"/>
<feature type="compositionally biased region" description="Polar residues" evidence="1">
    <location>
        <begin position="166"/>
        <end position="188"/>
    </location>
</feature>
<feature type="region of interest" description="Disordered" evidence="1">
    <location>
        <begin position="251"/>
        <end position="280"/>
    </location>
</feature>
<evidence type="ECO:0000256" key="1">
    <source>
        <dbReference type="SAM" id="MobiDB-lite"/>
    </source>
</evidence>
<protein>
    <submittedName>
        <fullName evidence="2">Uncharacterized protein</fullName>
    </submittedName>
</protein>
<keyword evidence="3" id="KW-1185">Reference proteome</keyword>
<feature type="region of interest" description="Disordered" evidence="1">
    <location>
        <begin position="164"/>
        <end position="200"/>
    </location>
</feature>
<evidence type="ECO:0000313" key="3">
    <source>
        <dbReference type="Proteomes" id="UP001056384"/>
    </source>
</evidence>
<gene>
    <name evidence="2" type="ORF">Slin15195_G087980</name>
</gene>
<dbReference type="Proteomes" id="UP001056384">
    <property type="component" value="Chromosome 7"/>
</dbReference>
<sequence length="351" mass="38921">MAFGATLWAGAQSAYSGAQAAYTKASNVVSGATFNINSYNEALGYDFENNDVDCNVDFDSQEEWTGVDKKVRRWDKPDEPYLVQDSTSDLRQLRLKVSVEAASRASEAAGVSMDYVKWALKLAAVEAARDIGFLANCKTATDAVNTIKARFPVLEDIQAAYHSGSLEGSTHRSTSQRPSDPRQLSRSYEPQAGITHPYDVRIPSNLDDIPIITDETVRHNLVATRAPPLYHPETRAELELVYEPVYTRGRTLQKHQHSNGAKPVAPVKQQKSRSKREHQISHRGFEDVELDGPHGIGDNDEMLGSMLLGDHDCDDDERLTFSGPIIGSGDDSQEILAKEGRTLRERMMRRG</sequence>
<dbReference type="AlphaFoldDB" id="A0A9Q9AV90"/>